<evidence type="ECO:0000313" key="2">
    <source>
        <dbReference type="EMBL" id="MFC1799500.1"/>
    </source>
</evidence>
<name>A0ABV6YN49_UNCEI</name>
<proteinExistence type="predicted"/>
<evidence type="ECO:0000259" key="1">
    <source>
        <dbReference type="Pfam" id="PF13590"/>
    </source>
</evidence>
<sequence length="226" mass="25785">MKISRKDMALSSRPLILALTVIGTLLLLWSCTPDSGFNTTADYDTVVTHYDPDVSYKSYSTYYLADSVAYITDPDDTSTIERDDDLDELILSTVASNLNAYGYQRIMEPEAENPPDLFVPVSITTTEWVGAYYPYYPPGWWYPWYPGWGPGYPGYYPPVVYSYSTGTIFFDLWDFKDPIEEEEEFPVLWTATINGLLSSDRASGEQRIVESINQAFSQSWYLDNSE</sequence>
<organism evidence="2 3">
    <name type="scientific">Eiseniibacteriota bacterium</name>
    <dbReference type="NCBI Taxonomy" id="2212470"/>
    <lineage>
        <taxon>Bacteria</taxon>
        <taxon>Candidatus Eiseniibacteriota</taxon>
    </lineage>
</organism>
<reference evidence="2 3" key="1">
    <citation type="submission" date="2024-09" db="EMBL/GenBank/DDBJ databases">
        <authorList>
            <person name="D'Angelo T."/>
        </authorList>
    </citation>
    <scope>NUCLEOTIDE SEQUENCE [LARGE SCALE GENOMIC DNA]</scope>
    <source>
        <strain evidence="2">SAG AM-311-F02</strain>
    </source>
</reference>
<keyword evidence="3" id="KW-1185">Reference proteome</keyword>
<accession>A0ABV6YN49</accession>
<feature type="domain" description="DUF4136" evidence="1">
    <location>
        <begin position="46"/>
        <end position="219"/>
    </location>
</feature>
<dbReference type="Gene3D" id="3.30.160.670">
    <property type="match status" value="1"/>
</dbReference>
<dbReference type="InterPro" id="IPR025411">
    <property type="entry name" value="DUF4136"/>
</dbReference>
<dbReference type="Proteomes" id="UP001594288">
    <property type="component" value="Unassembled WGS sequence"/>
</dbReference>
<gene>
    <name evidence="2" type="ORF">ACFL2Z_01120</name>
</gene>
<dbReference type="Pfam" id="PF13590">
    <property type="entry name" value="DUF4136"/>
    <property type="match status" value="1"/>
</dbReference>
<comment type="caution">
    <text evidence="2">The sequence shown here is derived from an EMBL/GenBank/DDBJ whole genome shotgun (WGS) entry which is preliminary data.</text>
</comment>
<dbReference type="EMBL" id="JBHPEI010000009">
    <property type="protein sequence ID" value="MFC1799500.1"/>
    <property type="molecule type" value="Genomic_DNA"/>
</dbReference>
<protein>
    <submittedName>
        <fullName evidence="2">DUF4136 domain-containing protein</fullName>
    </submittedName>
</protein>
<evidence type="ECO:0000313" key="3">
    <source>
        <dbReference type="Proteomes" id="UP001594288"/>
    </source>
</evidence>